<comment type="pathway">
    <text evidence="6">Glycan metabolism; bacterial cellulose biosynthesis.</text>
</comment>
<evidence type="ECO:0000256" key="5">
    <source>
        <dbReference type="ARBA" id="ARBA00023136"/>
    </source>
</evidence>
<evidence type="ECO:0000256" key="7">
    <source>
        <dbReference type="SAM" id="MobiDB-lite"/>
    </source>
</evidence>
<feature type="chain" id="PRO_5038166864" description="Cyclic di-GMP-binding protein" evidence="6">
    <location>
        <begin position="22"/>
        <end position="338"/>
    </location>
</feature>
<evidence type="ECO:0000256" key="4">
    <source>
        <dbReference type="ARBA" id="ARBA00022989"/>
    </source>
</evidence>
<dbReference type="GO" id="GO:0005886">
    <property type="term" value="C:plasma membrane"/>
    <property type="evidence" value="ECO:0007669"/>
    <property type="project" value="UniProtKB-SubCell"/>
</dbReference>
<dbReference type="EMBL" id="BNFF01000001">
    <property type="protein sequence ID" value="GHK55855.1"/>
    <property type="molecule type" value="Genomic_DNA"/>
</dbReference>
<gene>
    <name evidence="8" type="ORF">KPZU09_55910</name>
</gene>
<keyword evidence="6" id="KW-0973">c-di-GMP</keyword>
<comment type="similarity">
    <text evidence="6">Belongs to the AcsB/BcsB family.</text>
</comment>
<dbReference type="Proteomes" id="UP000655094">
    <property type="component" value="Unassembled WGS sequence"/>
</dbReference>
<dbReference type="GO" id="GO:0030244">
    <property type="term" value="P:cellulose biosynthetic process"/>
    <property type="evidence" value="ECO:0007669"/>
    <property type="project" value="UniProtKB-KW"/>
</dbReference>
<comment type="function">
    <text evidence="6">Binds the cellulose synthase activator, bis-(3'-5') cyclic diguanylic acid (c-di-GMP).</text>
</comment>
<keyword evidence="6" id="KW-0135">Cellulose biosynthesis</keyword>
<keyword evidence="6" id="KW-0732">Signal</keyword>
<keyword evidence="4" id="KW-1133">Transmembrane helix</keyword>
<feature type="signal peptide" evidence="6">
    <location>
        <begin position="1"/>
        <end position="21"/>
    </location>
</feature>
<dbReference type="Gene3D" id="2.60.120.260">
    <property type="entry name" value="Galactose-binding domain-like"/>
    <property type="match status" value="1"/>
</dbReference>
<evidence type="ECO:0000313" key="8">
    <source>
        <dbReference type="EMBL" id="GHK55855.1"/>
    </source>
</evidence>
<comment type="subunit">
    <text evidence="6">Tightly associated with the cellulose synthase catalytic subunit.</text>
</comment>
<dbReference type="PANTHER" id="PTHR39083">
    <property type="entry name" value="CYCLIC DI-GMP-BINDING PROTEIN"/>
    <property type="match status" value="1"/>
</dbReference>
<reference evidence="8" key="1">
    <citation type="submission" date="2020-10" db="EMBL/GenBank/DDBJ databases">
        <title>Genome Sequence of ESBL Producing Zambian Clinical Strains.</title>
        <authorList>
            <person name="Shawa M."/>
            <person name="Furuta Y."/>
            <person name="Simbotwe M."/>
            <person name="Mulenga E."/>
            <person name="Mubanga M."/>
            <person name="Mulenga G."/>
            <person name="Kaile C."/>
            <person name="Zorigt T."/>
            <person name="Hang'ombe B."/>
            <person name="Higashi H."/>
        </authorList>
    </citation>
    <scope>NUCLEOTIDE SEQUENCE</scope>
    <source>
        <strain evidence="8">Zam_UTH_09</strain>
    </source>
</reference>
<feature type="region of interest" description="Disordered" evidence="7">
    <location>
        <begin position="292"/>
        <end position="312"/>
    </location>
</feature>
<dbReference type="GO" id="GO:0006011">
    <property type="term" value="P:UDP-alpha-D-glucose metabolic process"/>
    <property type="evidence" value="ECO:0007669"/>
    <property type="project" value="InterPro"/>
</dbReference>
<comment type="subcellular location">
    <subcellularLocation>
        <location evidence="6">Cell inner membrane</location>
    </subcellularLocation>
    <subcellularLocation>
        <location evidence="1">Cell membrane</location>
        <topology evidence="1">Single-pass membrane protein</topology>
    </subcellularLocation>
</comment>
<dbReference type="InterPro" id="IPR018513">
    <property type="entry name" value="Cell_synthase_bac"/>
</dbReference>
<dbReference type="PANTHER" id="PTHR39083:SF1">
    <property type="entry name" value="CYCLIC DI-GMP-BINDING PROTEIN"/>
    <property type="match status" value="1"/>
</dbReference>
<organism evidence="8 9">
    <name type="scientific">Klebsiella pneumoniae</name>
    <dbReference type="NCBI Taxonomy" id="573"/>
    <lineage>
        <taxon>Bacteria</taxon>
        <taxon>Pseudomonadati</taxon>
        <taxon>Pseudomonadota</taxon>
        <taxon>Gammaproteobacteria</taxon>
        <taxon>Enterobacterales</taxon>
        <taxon>Enterobacteriaceae</taxon>
        <taxon>Klebsiella/Raoultella group</taxon>
        <taxon>Klebsiella</taxon>
        <taxon>Klebsiella pneumoniae complex</taxon>
    </lineage>
</organism>
<keyword evidence="3" id="KW-0812">Transmembrane</keyword>
<keyword evidence="2 6" id="KW-1003">Cell membrane</keyword>
<evidence type="ECO:0000256" key="3">
    <source>
        <dbReference type="ARBA" id="ARBA00022692"/>
    </source>
</evidence>
<accession>A0A919LXE9</accession>
<evidence type="ECO:0000256" key="2">
    <source>
        <dbReference type="ARBA" id="ARBA00022475"/>
    </source>
</evidence>
<protein>
    <recommendedName>
        <fullName evidence="6">Cyclic di-GMP-binding protein</fullName>
    </recommendedName>
    <alternativeName>
        <fullName evidence="6">Cellulose synthase regulatory subunit</fullName>
    </alternativeName>
</protein>
<feature type="compositionally biased region" description="Low complexity" evidence="7">
    <location>
        <begin position="57"/>
        <end position="74"/>
    </location>
</feature>
<evidence type="ECO:0000256" key="6">
    <source>
        <dbReference type="RuleBase" id="RU365021"/>
    </source>
</evidence>
<dbReference type="Pfam" id="PF03170">
    <property type="entry name" value="BcsB"/>
    <property type="match status" value="1"/>
</dbReference>
<dbReference type="AlphaFoldDB" id="A0A919LXE9"/>
<evidence type="ECO:0000256" key="1">
    <source>
        <dbReference type="ARBA" id="ARBA00004162"/>
    </source>
</evidence>
<keyword evidence="5" id="KW-0472">Membrane</keyword>
<evidence type="ECO:0000313" key="9">
    <source>
        <dbReference type="Proteomes" id="UP000655094"/>
    </source>
</evidence>
<name>A0A919LXE9_KLEPN</name>
<comment type="caution">
    <text evidence="8">The sequence shown here is derived from an EMBL/GenBank/DDBJ whole genome shotgun (WGS) entry which is preliminary data.</text>
</comment>
<feature type="region of interest" description="Disordered" evidence="7">
    <location>
        <begin position="19"/>
        <end position="81"/>
    </location>
</feature>
<proteinExistence type="inferred from homology"/>
<keyword evidence="6" id="KW-0997">Cell inner membrane</keyword>
<sequence>MKRLTTLALLAGMLSAPALHSEEPGSGAAAPLSFPQLNDAADSEPGDEPPAASPEEGASGSPATAGDAAATAPAPVMPDFPPVSGTAAPEVIPVAPVWGGDLNLAQMGMPDGIILSGGQRQGGVSFTLPADQVVIHSQLSLAVRVSPEMASRNATLQLMLNGQPLGTLPLGADGEDVSHYQLDIPPALMVSSNNLSVKINDGDTLQCQRDIHDTSRVTVLPTSHFSWESQQLNISDDLSHFPRPFFDSMQMTPADIAVAYGAKPSADVFSAAALISSAGYPGGLSRHCLQRSARPSAGTPRHRDWPSGEQVGGMMLPETDKPLLRIIPTPPIRPINCC</sequence>